<reference evidence="1 2" key="1">
    <citation type="submission" date="2016-03" db="EMBL/GenBank/DDBJ databases">
        <title>Sequencing of Lactobacillus Species from Commercial Turkeys.</title>
        <authorList>
            <person name="Johnson T.J."/>
            <person name="Youmans B.P."/>
            <person name="Case K.A."/>
        </authorList>
    </citation>
    <scope>NUCLEOTIDE SEQUENCE [LARGE SCALE GENOMIC DNA]</scope>
    <source>
        <strain evidence="1 2">UMNLA1</strain>
    </source>
</reference>
<proteinExistence type="predicted"/>
<protein>
    <submittedName>
        <fullName evidence="1">Uncharacterized protein</fullName>
    </submittedName>
</protein>
<comment type="caution">
    <text evidence="1">The sequence shown here is derived from an EMBL/GenBank/DDBJ whole genome shotgun (WGS) entry which is preliminary data.</text>
</comment>
<dbReference type="EMBL" id="LUGO01000035">
    <property type="protein sequence ID" value="OXS41048.1"/>
    <property type="molecule type" value="Genomic_DNA"/>
</dbReference>
<dbReference type="RefSeq" id="WP_094051181.1">
    <property type="nucleotide sequence ID" value="NZ_LUGE01000078.1"/>
</dbReference>
<organism evidence="1 2">
    <name type="scientific">Ligilactobacillus agilis</name>
    <dbReference type="NCBI Taxonomy" id="1601"/>
    <lineage>
        <taxon>Bacteria</taxon>
        <taxon>Bacillati</taxon>
        <taxon>Bacillota</taxon>
        <taxon>Bacilli</taxon>
        <taxon>Lactobacillales</taxon>
        <taxon>Lactobacillaceae</taxon>
        <taxon>Ligilactobacillus</taxon>
    </lineage>
</organism>
<name>A0A231QTD6_9LACO</name>
<evidence type="ECO:0000313" key="1">
    <source>
        <dbReference type="EMBL" id="OXS41048.1"/>
    </source>
</evidence>
<dbReference type="Proteomes" id="UP000215261">
    <property type="component" value="Unassembled WGS sequence"/>
</dbReference>
<gene>
    <name evidence="1" type="ORF">AYP69_03510</name>
</gene>
<accession>A0A231QTD6</accession>
<dbReference type="AlphaFoldDB" id="A0A231QTD6"/>
<sequence length="115" mass="12909">MDIERIVTAVKQRLTLMPNLKTTITGLDDEMLTIFAKNAITQALSEGFTEANVEMGATYLTAHFCNVVSATNTNVSKQQASVLSIEYFDRAGVDDYLLEYQRLQRALKKNVVQFL</sequence>
<evidence type="ECO:0000313" key="2">
    <source>
        <dbReference type="Proteomes" id="UP000215261"/>
    </source>
</evidence>